<protein>
    <submittedName>
        <fullName evidence="4">MerR family transcriptional regulator</fullName>
    </submittedName>
</protein>
<feature type="domain" description="HTH merR-type" evidence="3">
    <location>
        <begin position="4"/>
        <end position="73"/>
    </location>
</feature>
<dbReference type="PRINTS" id="PR00040">
    <property type="entry name" value="HTHMERR"/>
</dbReference>
<proteinExistence type="predicted"/>
<organism evidence="4 5">
    <name type="scientific">Chlorogloeopsis fritschii PCC 6912</name>
    <dbReference type="NCBI Taxonomy" id="211165"/>
    <lineage>
        <taxon>Bacteria</taxon>
        <taxon>Bacillati</taxon>
        <taxon>Cyanobacteriota</taxon>
        <taxon>Cyanophyceae</taxon>
        <taxon>Nostocales</taxon>
        <taxon>Chlorogloeopsidaceae</taxon>
        <taxon>Chlorogloeopsis</taxon>
    </lineage>
</organism>
<dbReference type="PANTHER" id="PTHR30204">
    <property type="entry name" value="REDOX-CYCLING DRUG-SENSING TRANSCRIPTIONAL ACTIVATOR SOXR"/>
    <property type="match status" value="1"/>
</dbReference>
<dbReference type="SUPFAM" id="SSF46955">
    <property type="entry name" value="Putative DNA-binding domain"/>
    <property type="match status" value="1"/>
</dbReference>
<dbReference type="AlphaFoldDB" id="A0A3S0Y4C4"/>
<dbReference type="Proteomes" id="UP000268857">
    <property type="component" value="Unassembled WGS sequence"/>
</dbReference>
<evidence type="ECO:0000259" key="3">
    <source>
        <dbReference type="PROSITE" id="PS50937"/>
    </source>
</evidence>
<dbReference type="RefSeq" id="WP_016875944.1">
    <property type="nucleotide sequence ID" value="NZ_AJLN01000094.1"/>
</dbReference>
<evidence type="ECO:0000256" key="1">
    <source>
        <dbReference type="ARBA" id="ARBA00023125"/>
    </source>
</evidence>
<dbReference type="OrthoDB" id="9811174at2"/>
<dbReference type="GO" id="GO:0003677">
    <property type="term" value="F:DNA binding"/>
    <property type="evidence" value="ECO:0007669"/>
    <property type="project" value="UniProtKB-KW"/>
</dbReference>
<accession>A0A3S0Y4C4</accession>
<feature type="coiled-coil region" evidence="2">
    <location>
        <begin position="92"/>
        <end position="119"/>
    </location>
</feature>
<name>A0A3S0Y4C4_CHLFR</name>
<evidence type="ECO:0000313" key="4">
    <source>
        <dbReference type="EMBL" id="RUR76259.1"/>
    </source>
</evidence>
<keyword evidence="1" id="KW-0238">DNA-binding</keyword>
<dbReference type="InterPro" id="IPR047057">
    <property type="entry name" value="MerR_fam"/>
</dbReference>
<comment type="caution">
    <text evidence="4">The sequence shown here is derived from an EMBL/GenBank/DDBJ whole genome shotgun (WGS) entry which is preliminary data.</text>
</comment>
<reference evidence="4 5" key="1">
    <citation type="journal article" date="2019" name="Genome Biol. Evol.">
        <title>Day and night: Metabolic profiles and evolutionary relationships of six axenic non-marine cyanobacteria.</title>
        <authorList>
            <person name="Will S.E."/>
            <person name="Henke P."/>
            <person name="Boedeker C."/>
            <person name="Huang S."/>
            <person name="Brinkmann H."/>
            <person name="Rohde M."/>
            <person name="Jarek M."/>
            <person name="Friedl T."/>
            <person name="Seufert S."/>
            <person name="Schumacher M."/>
            <person name="Overmann J."/>
            <person name="Neumann-Schaal M."/>
            <person name="Petersen J."/>
        </authorList>
    </citation>
    <scope>NUCLEOTIDE SEQUENCE [LARGE SCALE GENOMIC DNA]</scope>
    <source>
        <strain evidence="4 5">PCC 6912</strain>
    </source>
</reference>
<keyword evidence="2" id="KW-0175">Coiled coil</keyword>
<dbReference type="InterPro" id="IPR000551">
    <property type="entry name" value="MerR-type_HTH_dom"/>
</dbReference>
<dbReference type="EMBL" id="RSCJ01000021">
    <property type="protein sequence ID" value="RUR76259.1"/>
    <property type="molecule type" value="Genomic_DNA"/>
</dbReference>
<evidence type="ECO:0000256" key="2">
    <source>
        <dbReference type="SAM" id="Coils"/>
    </source>
</evidence>
<keyword evidence="5" id="KW-1185">Reference proteome</keyword>
<dbReference type="PROSITE" id="PS50937">
    <property type="entry name" value="HTH_MERR_2"/>
    <property type="match status" value="1"/>
</dbReference>
<dbReference type="GO" id="GO:0003700">
    <property type="term" value="F:DNA-binding transcription factor activity"/>
    <property type="evidence" value="ECO:0007669"/>
    <property type="project" value="InterPro"/>
</dbReference>
<dbReference type="PANTHER" id="PTHR30204:SF98">
    <property type="entry name" value="HTH-TYPE TRANSCRIPTIONAL REGULATOR ADHR"/>
    <property type="match status" value="1"/>
</dbReference>
<dbReference type="Pfam" id="PF13411">
    <property type="entry name" value="MerR_1"/>
    <property type="match status" value="1"/>
</dbReference>
<dbReference type="SMART" id="SM00422">
    <property type="entry name" value="HTH_MERR"/>
    <property type="match status" value="1"/>
</dbReference>
<gene>
    <name evidence="4" type="ORF">PCC6912_44310</name>
</gene>
<dbReference type="InterPro" id="IPR009061">
    <property type="entry name" value="DNA-bd_dom_put_sf"/>
</dbReference>
<dbReference type="STRING" id="211165.GCA_000317285_03491"/>
<dbReference type="Gene3D" id="1.10.1660.10">
    <property type="match status" value="1"/>
</dbReference>
<sequence>MTRELTIQQVAEATGLSVHALRYYEKVGLLAPIQRAANGHRRYSVEDVAWLEFLVRLRTTGMSIQQVLAFANLVRENPHDVRERRLLLEAHRDKVKQNLEELAHHLQVIELKIEHYQELEAKGESDRNCIFWNDYLKQALESEA</sequence>
<evidence type="ECO:0000313" key="5">
    <source>
        <dbReference type="Proteomes" id="UP000268857"/>
    </source>
</evidence>
<dbReference type="CDD" id="cd01109">
    <property type="entry name" value="HTH_YyaN"/>
    <property type="match status" value="1"/>
</dbReference>